<dbReference type="RefSeq" id="WP_275246618.1">
    <property type="nucleotide sequence ID" value="NZ_BAABDX010000001.1"/>
</dbReference>
<organism evidence="1 2">
    <name type="scientific">Afipia carboxydohydrogena</name>
    <name type="common">Pseudomonas carboxydohydrogena</name>
    <dbReference type="NCBI Taxonomy" id="290"/>
    <lineage>
        <taxon>Bacteria</taxon>
        <taxon>Pseudomonadati</taxon>
        <taxon>Pseudomonadota</taxon>
        <taxon>Alphaproteobacteria</taxon>
        <taxon>Hyphomicrobiales</taxon>
        <taxon>Nitrobacteraceae</taxon>
        <taxon>Afipia</taxon>
    </lineage>
</organism>
<name>A0ABY8BRF9_AFICR</name>
<accession>A0ABY8BRF9</accession>
<dbReference type="EMBL" id="CP113162">
    <property type="protein sequence ID" value="WEF50997.1"/>
    <property type="molecule type" value="Genomic_DNA"/>
</dbReference>
<proteinExistence type="predicted"/>
<reference evidence="1 2" key="1">
    <citation type="submission" date="2022-11" db="EMBL/GenBank/DDBJ databases">
        <authorList>
            <person name="Siebert D."/>
            <person name="Busche T."/>
            <person name="Saydam E."/>
            <person name="Kalinowski J."/>
            <person name="Ruckert C."/>
            <person name="Blombach B."/>
        </authorList>
    </citation>
    <scope>NUCLEOTIDE SEQUENCE [LARGE SCALE GENOMIC DNA]</scope>
    <source>
        <strain evidence="1 2">DSM 1083</strain>
    </source>
</reference>
<dbReference type="Proteomes" id="UP001213907">
    <property type="component" value="Chromosome"/>
</dbReference>
<sequence length="186" mass="21150">MTELVIGAIVLTLEESHILRDIKLRQEELLGAHHLAHRNGELVLEIMGSLLKRNAIPEMRLRYFEDPAFRTGRIKGSHRALFERNKTIGDDIYRHPNFLIHLRYFLSGADLPSNVADTFSQKAKSYSHVGPSDALELGGLARDLSRKFGLLVDTEATAEEFYKLSLDCGIYHRHAAAIRDRVRSMK</sequence>
<keyword evidence="2" id="KW-1185">Reference proteome</keyword>
<gene>
    <name evidence="1" type="ORF">AFIC_002559</name>
</gene>
<evidence type="ECO:0000313" key="2">
    <source>
        <dbReference type="Proteomes" id="UP001213907"/>
    </source>
</evidence>
<evidence type="ECO:0000313" key="1">
    <source>
        <dbReference type="EMBL" id="WEF50997.1"/>
    </source>
</evidence>
<protein>
    <submittedName>
        <fullName evidence="1">Uncharacterized protein</fullName>
    </submittedName>
</protein>